<name>A0ABP0HBA5_9DINO</name>
<evidence type="ECO:0000256" key="1">
    <source>
        <dbReference type="SAM" id="MobiDB-lite"/>
    </source>
</evidence>
<feature type="region of interest" description="Disordered" evidence="1">
    <location>
        <begin position="233"/>
        <end position="256"/>
    </location>
</feature>
<protein>
    <submittedName>
        <fullName evidence="2">Uncharacterized protein</fullName>
    </submittedName>
</protein>
<dbReference type="Proteomes" id="UP001642484">
    <property type="component" value="Unassembled WGS sequence"/>
</dbReference>
<organism evidence="2 3">
    <name type="scientific">Durusdinium trenchii</name>
    <dbReference type="NCBI Taxonomy" id="1381693"/>
    <lineage>
        <taxon>Eukaryota</taxon>
        <taxon>Sar</taxon>
        <taxon>Alveolata</taxon>
        <taxon>Dinophyceae</taxon>
        <taxon>Suessiales</taxon>
        <taxon>Symbiodiniaceae</taxon>
        <taxon>Durusdinium</taxon>
    </lineage>
</organism>
<dbReference type="EMBL" id="CAXAMN010000059">
    <property type="protein sequence ID" value="CAK8986120.1"/>
    <property type="molecule type" value="Genomic_DNA"/>
</dbReference>
<accession>A0ABP0HBA5</accession>
<keyword evidence="3" id="KW-1185">Reference proteome</keyword>
<evidence type="ECO:0000313" key="2">
    <source>
        <dbReference type="EMBL" id="CAK8986120.1"/>
    </source>
</evidence>
<gene>
    <name evidence="2" type="ORF">CCMP2556_LOCUS393</name>
</gene>
<reference evidence="2 3" key="1">
    <citation type="submission" date="2024-02" db="EMBL/GenBank/DDBJ databases">
        <authorList>
            <person name="Chen Y."/>
            <person name="Shah S."/>
            <person name="Dougan E. K."/>
            <person name="Thang M."/>
            <person name="Chan C."/>
        </authorList>
    </citation>
    <scope>NUCLEOTIDE SEQUENCE [LARGE SCALE GENOMIC DNA]</scope>
</reference>
<evidence type="ECO:0000313" key="3">
    <source>
        <dbReference type="Proteomes" id="UP001642484"/>
    </source>
</evidence>
<proteinExistence type="predicted"/>
<sequence length="256" mass="29786">MNEVRRLCNQYSSCQMALRVRMSWPHVWMRKCLSARSGPNLMRAKTVKRRMSMPLTLKFGPTQVEATSVSCRKGCQVFWEQRLLQRSPPQVWSTENVKDYVQWLSWQHWDPCHAWKGLSCGTWPEKAKEYFSRASPFPGKAKAFVQDIPEVVAWNNNGSTYVYPKSVWAFLQKHSSYDIERVAQDMVKGIATKDFYCQWCEKARIVGKDYYEDQSWYCKSCFLSWQGIGPRGMSDKGRLKKGKKTGKGHKGKKGKK</sequence>
<comment type="caution">
    <text evidence="2">The sequence shown here is derived from an EMBL/GenBank/DDBJ whole genome shotgun (WGS) entry which is preliminary data.</text>
</comment>
<feature type="compositionally biased region" description="Basic residues" evidence="1">
    <location>
        <begin position="238"/>
        <end position="256"/>
    </location>
</feature>